<dbReference type="EMBL" id="HBIJ01010463">
    <property type="protein sequence ID" value="CAE0366445.1"/>
    <property type="molecule type" value="Transcribed_RNA"/>
</dbReference>
<feature type="region of interest" description="Disordered" evidence="1">
    <location>
        <begin position="301"/>
        <end position="333"/>
    </location>
</feature>
<reference evidence="2" key="1">
    <citation type="submission" date="2021-01" db="EMBL/GenBank/DDBJ databases">
        <authorList>
            <person name="Corre E."/>
            <person name="Pelletier E."/>
            <person name="Niang G."/>
            <person name="Scheremetjew M."/>
            <person name="Finn R."/>
            <person name="Kale V."/>
            <person name="Holt S."/>
            <person name="Cochrane G."/>
            <person name="Meng A."/>
            <person name="Brown T."/>
            <person name="Cohen L."/>
        </authorList>
    </citation>
    <scope>NUCLEOTIDE SEQUENCE</scope>
    <source>
        <strain evidence="2">CCMP1510</strain>
    </source>
</reference>
<accession>A0A7S3JVN9</accession>
<proteinExistence type="predicted"/>
<evidence type="ECO:0000256" key="1">
    <source>
        <dbReference type="SAM" id="MobiDB-lite"/>
    </source>
</evidence>
<feature type="compositionally biased region" description="Basic and acidic residues" evidence="1">
    <location>
        <begin position="224"/>
        <end position="236"/>
    </location>
</feature>
<sequence>MAIEANGMDSCSRRLFKVLQLMLCVVSWGYQYQVPLRNRALSSVILSSAQYADEAEKAKAARRAAILAASERAAQRMRAVNEGKVPPAQSMQVEDEEQNISSTLPAEPPSIATHPHDDDKELVVPKSEFDMAKERFQRAPKGYRPFYNTGDGYLSDLAQDSVKRHWSVHGETMGLDAIERTLGARPDEEYQIKPVAPVATPAPMAVKNVEEKSIPTSPPPPQEKAQEKNTVQKKDKEITPLAAGISREEESTIAKAIRALIQDICMSGTIPPDHIRKRILTQLEDVREVIITDASRQVVETPPSIATTSEEKEKQSLSPPQATIPPPAVPKPAPAVPMNDISIAGLDASAIAAKVSSIGPAFAIYAPKFQEFALDGDFLAALTPEQLDDTLKDLGMEIRLERRRIAFALGLQVDK</sequence>
<evidence type="ECO:0000313" key="2">
    <source>
        <dbReference type="EMBL" id="CAE0366445.1"/>
    </source>
</evidence>
<feature type="compositionally biased region" description="Pro residues" evidence="1">
    <location>
        <begin position="322"/>
        <end position="333"/>
    </location>
</feature>
<feature type="region of interest" description="Disordered" evidence="1">
    <location>
        <begin position="210"/>
        <end position="236"/>
    </location>
</feature>
<dbReference type="AlphaFoldDB" id="A0A7S3JVN9"/>
<name>A0A7S3JVN9_9STRA</name>
<organism evidence="2">
    <name type="scientific">Aureoumbra lagunensis</name>
    <dbReference type="NCBI Taxonomy" id="44058"/>
    <lineage>
        <taxon>Eukaryota</taxon>
        <taxon>Sar</taxon>
        <taxon>Stramenopiles</taxon>
        <taxon>Ochrophyta</taxon>
        <taxon>Pelagophyceae</taxon>
        <taxon>Pelagomonadales</taxon>
        <taxon>Aureoumbra</taxon>
    </lineage>
</organism>
<evidence type="ECO:0008006" key="3">
    <source>
        <dbReference type="Google" id="ProtNLM"/>
    </source>
</evidence>
<protein>
    <recommendedName>
        <fullName evidence="3">SAM domain-containing protein</fullName>
    </recommendedName>
</protein>
<gene>
    <name evidence="2" type="ORF">ALAG00032_LOCUS7189</name>
</gene>
<feature type="region of interest" description="Disordered" evidence="1">
    <location>
        <begin position="83"/>
        <end position="118"/>
    </location>
</feature>